<dbReference type="EMBL" id="CP002213">
    <property type="protein sequence ID" value="ADO54190.1"/>
    <property type="molecule type" value="Genomic_DNA"/>
</dbReference>
<name>E3EGG2_PAEPS</name>
<comment type="cofactor">
    <cofactor evidence="8">
        <name>Mg(2+)</name>
        <dbReference type="ChEBI" id="CHEBI:18420"/>
    </cofactor>
</comment>
<comment type="caution">
    <text evidence="8">Lacks conserved residue(s) required for the propagation of feature annotation.</text>
</comment>
<evidence type="ECO:0000256" key="2">
    <source>
        <dbReference type="ARBA" id="ARBA00022691"/>
    </source>
</evidence>
<comment type="subunit">
    <text evidence="8">Homodimer.</text>
</comment>
<feature type="binding site" evidence="8">
    <location>
        <position position="33"/>
    </location>
    <ligand>
        <name>[4Fe-4S] cluster</name>
        <dbReference type="ChEBI" id="CHEBI:49883"/>
        <note>4Fe-4S-S-AdoMet</note>
    </ligand>
</feature>
<dbReference type="eggNOG" id="COG0602">
    <property type="taxonomic scope" value="Bacteria"/>
</dbReference>
<dbReference type="GO" id="GO:1904047">
    <property type="term" value="F:S-adenosyl-L-methionine binding"/>
    <property type="evidence" value="ECO:0007669"/>
    <property type="project" value="UniProtKB-UniRule"/>
</dbReference>
<reference evidence="10 11" key="1">
    <citation type="journal article" date="2011" name="J. Bacteriol.">
        <title>Complete genome sequence of Paenibacillus polymyxa SC2, a strain of plant growth-promoting Rhizobacterium with broad-spectrum antimicrobial activity.</title>
        <authorList>
            <person name="Ma M."/>
            <person name="Wang C."/>
            <person name="Ding Y."/>
            <person name="Li L."/>
            <person name="Shen D."/>
            <person name="Jiang X."/>
            <person name="Guan D."/>
            <person name="Cao F."/>
            <person name="Chen H."/>
            <person name="Feng R."/>
            <person name="Wang X."/>
            <person name="Ge Y."/>
            <person name="Yao L."/>
            <person name="Bing X."/>
            <person name="Yang X."/>
            <person name="Li J."/>
            <person name="Du B."/>
        </authorList>
    </citation>
    <scope>NUCLEOTIDE SEQUENCE [LARGE SCALE GENOMIC DNA]</scope>
    <source>
        <strain evidence="10 11">SC2</strain>
    </source>
</reference>
<feature type="binding site" evidence="8">
    <location>
        <position position="82"/>
    </location>
    <ligand>
        <name>S-adenosyl-L-methionine</name>
        <dbReference type="ChEBI" id="CHEBI:59789"/>
    </ligand>
</feature>
<feature type="binding site" evidence="8">
    <location>
        <position position="80"/>
    </location>
    <ligand>
        <name>substrate</name>
    </ligand>
</feature>
<protein>
    <recommendedName>
        <fullName evidence="8">7-carboxy-7-deazaguanine synthase</fullName>
        <shortName evidence="8">CDG synthase</shortName>
        <ecNumber evidence="8">4.3.99.3</ecNumber>
    </recommendedName>
    <alternativeName>
        <fullName evidence="8">Queuosine biosynthesis protein QueE</fullName>
    </alternativeName>
</protein>
<dbReference type="InterPro" id="IPR017742">
    <property type="entry name" value="Deazaguanine_synth"/>
</dbReference>
<dbReference type="SFLD" id="SFLDF00300">
    <property type="entry name" value="7-carboxy-7-deazaguanine_synth"/>
    <property type="match status" value="1"/>
</dbReference>
<dbReference type="Proteomes" id="UP000006868">
    <property type="component" value="Chromosome"/>
</dbReference>
<organism evidence="10 11">
    <name type="scientific">Paenibacillus polymyxa (strain SC2)</name>
    <name type="common">Bacillus polymyxa</name>
    <dbReference type="NCBI Taxonomy" id="886882"/>
    <lineage>
        <taxon>Bacteria</taxon>
        <taxon>Bacillati</taxon>
        <taxon>Bacillota</taxon>
        <taxon>Bacilli</taxon>
        <taxon>Bacillales</taxon>
        <taxon>Paenibacillaceae</taxon>
        <taxon>Paenibacillus</taxon>
    </lineage>
</organism>
<comment type="similarity">
    <text evidence="8">Belongs to the radical SAM superfamily. 7-carboxy-7-deazaguanine synthase family.</text>
</comment>
<evidence type="ECO:0000256" key="6">
    <source>
        <dbReference type="ARBA" id="ARBA00023014"/>
    </source>
</evidence>
<keyword evidence="2 8" id="KW-0949">S-adenosyl-L-methionine</keyword>
<feature type="binding site" evidence="8">
    <location>
        <position position="37"/>
    </location>
    <ligand>
        <name>[4Fe-4S] cluster</name>
        <dbReference type="ChEBI" id="CHEBI:49883"/>
        <note>4Fe-4S-S-AdoMet</note>
    </ligand>
</feature>
<dbReference type="InterPro" id="IPR024924">
    <property type="entry name" value="7-CO-7-deazaguanine_synth-like"/>
</dbReference>
<dbReference type="UniPathway" id="UPA00391"/>
<dbReference type="RefSeq" id="WP_013368833.1">
    <property type="nucleotide sequence ID" value="NC_014622.2"/>
</dbReference>
<dbReference type="PIRSF" id="PIRSF000370">
    <property type="entry name" value="QueE"/>
    <property type="match status" value="1"/>
</dbReference>
<dbReference type="KEGG" id="ppm:PPSC2_01035"/>
<evidence type="ECO:0000256" key="4">
    <source>
        <dbReference type="ARBA" id="ARBA00022842"/>
    </source>
</evidence>
<dbReference type="AlphaFoldDB" id="E3EGG2"/>
<comment type="catalytic activity">
    <reaction evidence="8">
        <text>6-carboxy-5,6,7,8-tetrahydropterin + H(+) = 7-carboxy-7-carbaguanine + NH4(+)</text>
        <dbReference type="Rhea" id="RHEA:27974"/>
        <dbReference type="ChEBI" id="CHEBI:15378"/>
        <dbReference type="ChEBI" id="CHEBI:28938"/>
        <dbReference type="ChEBI" id="CHEBI:61032"/>
        <dbReference type="ChEBI" id="CHEBI:61036"/>
        <dbReference type="EC" id="4.3.99.3"/>
    </reaction>
</comment>
<evidence type="ECO:0000313" key="10">
    <source>
        <dbReference type="EMBL" id="ADO54190.1"/>
    </source>
</evidence>
<dbReference type="GO" id="GO:0051539">
    <property type="term" value="F:4 iron, 4 sulfur cluster binding"/>
    <property type="evidence" value="ECO:0007669"/>
    <property type="project" value="UniProtKB-UniRule"/>
</dbReference>
<dbReference type="NCBIfam" id="TIGR03365">
    <property type="entry name" value="Bsubt_queE"/>
    <property type="match status" value="1"/>
</dbReference>
<evidence type="ECO:0000256" key="8">
    <source>
        <dbReference type="HAMAP-Rule" id="MF_00917"/>
    </source>
</evidence>
<feature type="binding site" evidence="8">
    <location>
        <position position="40"/>
    </location>
    <ligand>
        <name>[4Fe-4S] cluster</name>
        <dbReference type="ChEBI" id="CHEBI:49883"/>
        <note>4Fe-4S-S-AdoMet</note>
    </ligand>
</feature>
<dbReference type="EC" id="4.3.99.3" evidence="8"/>
<dbReference type="HAMAP" id="MF_00917">
    <property type="entry name" value="QueE"/>
    <property type="match status" value="1"/>
</dbReference>
<feature type="domain" description="Radical SAM core" evidence="9">
    <location>
        <begin position="20"/>
        <end position="233"/>
    </location>
</feature>
<dbReference type="PATRIC" id="fig|886882.15.peg.195"/>
<feature type="binding site" evidence="8">
    <location>
        <position position="29"/>
    </location>
    <ligand>
        <name>substrate</name>
    </ligand>
</feature>
<keyword evidence="1 8" id="KW-0004">4Fe-4S</keyword>
<feature type="binding site" evidence="8">
    <location>
        <position position="42"/>
    </location>
    <ligand>
        <name>Mg(2+)</name>
        <dbReference type="ChEBI" id="CHEBI:18420"/>
    </ligand>
</feature>
<evidence type="ECO:0000256" key="5">
    <source>
        <dbReference type="ARBA" id="ARBA00023004"/>
    </source>
</evidence>
<dbReference type="PROSITE" id="PS51918">
    <property type="entry name" value="RADICAL_SAM"/>
    <property type="match status" value="1"/>
</dbReference>
<keyword evidence="6 8" id="KW-0411">Iron-sulfur</keyword>
<evidence type="ECO:0000256" key="1">
    <source>
        <dbReference type="ARBA" id="ARBA00022485"/>
    </source>
</evidence>
<dbReference type="InterPro" id="IPR058240">
    <property type="entry name" value="rSAM_sf"/>
</dbReference>
<comment type="function">
    <text evidence="8">Catalyzes the complex heterocyclic radical-mediated conversion of 6-carboxy-5,6,7,8-tetrahydropterin (CPH4) to 7-carboxy-7-deazaguanine (CDG), a step common to the biosynthetic pathways of all 7-deazapurine-containing compounds.</text>
</comment>
<dbReference type="OrthoDB" id="9792276at2"/>
<dbReference type="GO" id="GO:0016840">
    <property type="term" value="F:carbon-nitrogen lyase activity"/>
    <property type="evidence" value="ECO:0007669"/>
    <property type="project" value="UniProtKB-UniRule"/>
</dbReference>
<feature type="binding site" evidence="8">
    <location>
        <begin position="39"/>
        <end position="41"/>
    </location>
    <ligand>
        <name>S-adenosyl-L-methionine</name>
        <dbReference type="ChEBI" id="CHEBI:59789"/>
    </ligand>
</feature>
<gene>
    <name evidence="8" type="primary">queE</name>
    <name evidence="10" type="synonym">queE1</name>
    <name evidence="10" type="ORF">PPSC2_01035</name>
</gene>
<evidence type="ECO:0000256" key="3">
    <source>
        <dbReference type="ARBA" id="ARBA00022723"/>
    </source>
</evidence>
<feature type="binding site" evidence="8">
    <location>
        <begin position="14"/>
        <end position="16"/>
    </location>
    <ligand>
        <name>substrate</name>
    </ligand>
</feature>
<evidence type="ECO:0000259" key="9">
    <source>
        <dbReference type="PROSITE" id="PS51918"/>
    </source>
</evidence>
<comment type="cofactor">
    <cofactor evidence="8">
        <name>[4Fe-4S] cluster</name>
        <dbReference type="ChEBI" id="CHEBI:49883"/>
    </cofactor>
    <text evidence="8">Binds 1 [4Fe-4S] cluster. The cluster is coordinated with 3 cysteines and an exchangeable S-adenosyl-L-methionine.</text>
</comment>
<keyword evidence="4 8" id="KW-0460">Magnesium</keyword>
<keyword evidence="8" id="KW-0671">Queuosine biosynthesis</keyword>
<accession>E3EGG2</accession>
<sequence>MSKLPVIELFGPTIQGEGSVIGLKTMFVRLYGCDYKCSWCDSAFTWDGSSKSSIQRLTSLEIIDKLNSIGLDGCTYVTISGGNPALYNEPLYDLISELHKRSKKIIVETQGSIWKDWFNDVDILTISPKPPSSLMTTDWKVLRFIFANLQHSKVSLKVVIFDETDYLFAKKIQVLFPDIPLYLQVGNAEVTRSECIAGQLLNKLEWLFNLVINDPELQTARVLPQLHTLIWNNERGK</sequence>
<keyword evidence="5 8" id="KW-0408">Iron</keyword>
<evidence type="ECO:0000313" key="11">
    <source>
        <dbReference type="Proteomes" id="UP000006868"/>
    </source>
</evidence>
<dbReference type="Gene3D" id="3.20.20.70">
    <property type="entry name" value="Aldolase class I"/>
    <property type="match status" value="1"/>
</dbReference>
<dbReference type="SFLD" id="SFLDS00029">
    <property type="entry name" value="Radical_SAM"/>
    <property type="match status" value="1"/>
</dbReference>
<comment type="cofactor">
    <cofactor evidence="8">
        <name>S-adenosyl-L-methionine</name>
        <dbReference type="ChEBI" id="CHEBI:59789"/>
    </cofactor>
    <text evidence="8">Binds 1 S-adenosyl-L-methionine per subunit.</text>
</comment>
<keyword evidence="3 8" id="KW-0479">Metal-binding</keyword>
<dbReference type="SUPFAM" id="SSF102114">
    <property type="entry name" value="Radical SAM enzymes"/>
    <property type="match status" value="1"/>
</dbReference>
<dbReference type="PANTHER" id="PTHR42836:SF1">
    <property type="entry name" value="7-CARBOXY-7-DEAZAGUANINE SYNTHASE"/>
    <property type="match status" value="1"/>
</dbReference>
<dbReference type="PANTHER" id="PTHR42836">
    <property type="entry name" value="7-CARBOXY-7-DEAZAGUANINE SYNTHASE"/>
    <property type="match status" value="1"/>
</dbReference>
<proteinExistence type="inferred from homology"/>
<keyword evidence="7 8" id="KW-0456">Lyase</keyword>
<evidence type="ECO:0000256" key="7">
    <source>
        <dbReference type="ARBA" id="ARBA00023239"/>
    </source>
</evidence>
<dbReference type="InterPro" id="IPR013785">
    <property type="entry name" value="Aldolase_TIM"/>
</dbReference>
<dbReference type="HOGENOM" id="CLU_066739_2_3_9"/>
<comment type="pathway">
    <text evidence="8">Purine metabolism; 7-cyano-7-deazaguanine biosynthesis.</text>
</comment>
<dbReference type="Pfam" id="PF13353">
    <property type="entry name" value="Fer4_12"/>
    <property type="match status" value="1"/>
</dbReference>
<feature type="binding site" evidence="8">
    <location>
        <begin position="127"/>
        <end position="129"/>
    </location>
    <ligand>
        <name>S-adenosyl-L-methionine</name>
        <dbReference type="ChEBI" id="CHEBI:59789"/>
    </ligand>
</feature>
<dbReference type="InterPro" id="IPR007197">
    <property type="entry name" value="rSAM"/>
</dbReference>
<dbReference type="GO" id="GO:0000287">
    <property type="term" value="F:magnesium ion binding"/>
    <property type="evidence" value="ECO:0007669"/>
    <property type="project" value="UniProtKB-UniRule"/>
</dbReference>
<dbReference type="GO" id="GO:0008616">
    <property type="term" value="P:tRNA queuosine(34) biosynthetic process"/>
    <property type="evidence" value="ECO:0007669"/>
    <property type="project" value="UniProtKB-UniRule"/>
</dbReference>